<dbReference type="Pfam" id="PF11941">
    <property type="entry name" value="DUF3459"/>
    <property type="match status" value="1"/>
</dbReference>
<dbReference type="InterPro" id="IPR012768">
    <property type="entry name" value="Trehalose_TreZ"/>
</dbReference>
<proteinExistence type="inferred from homology"/>
<comment type="catalytic activity">
    <reaction evidence="12 14">
        <text>hydrolysis of (1-&gt;4)-alpha-D-glucosidic linkage in 4-alpha-D-[(1-&gt;4)-alpha-D-glucanosyl]n trehalose to yield trehalose and (1-&gt;4)-alpha-D-glucan.</text>
        <dbReference type="EC" id="3.2.1.141"/>
    </reaction>
</comment>
<evidence type="ECO:0000256" key="12">
    <source>
        <dbReference type="ARBA" id="ARBA00034013"/>
    </source>
</evidence>
<feature type="site" description="Transition state stabilizer" evidence="17">
    <location>
        <position position="380"/>
    </location>
</feature>
<evidence type="ECO:0000313" key="19">
    <source>
        <dbReference type="EMBL" id="XCB21957.1"/>
    </source>
</evidence>
<dbReference type="GO" id="GO:0033942">
    <property type="term" value="F:4-alpha-D-(1-&gt;4)-alpha-D-glucanotrehalose trehalohydrolase activity"/>
    <property type="evidence" value="ECO:0007669"/>
    <property type="project" value="UniProtKB-EC"/>
</dbReference>
<dbReference type="Gene3D" id="1.10.10.760">
    <property type="entry name" value="E-set domains of sugar-utilizing enzymes"/>
    <property type="match status" value="1"/>
</dbReference>
<dbReference type="RefSeq" id="WP_353071951.1">
    <property type="nucleotide sequence ID" value="NZ_CP132938.1"/>
</dbReference>
<evidence type="ECO:0000256" key="16">
    <source>
        <dbReference type="PIRSR" id="PIRSR006337-2"/>
    </source>
</evidence>
<evidence type="ECO:0000259" key="18">
    <source>
        <dbReference type="SMART" id="SM00642"/>
    </source>
</evidence>
<feature type="binding site" evidence="16">
    <location>
        <begin position="379"/>
        <end position="384"/>
    </location>
    <ligand>
        <name>substrate</name>
    </ligand>
</feature>
<dbReference type="PANTHER" id="PTHR43651">
    <property type="entry name" value="1,4-ALPHA-GLUCAN-BRANCHING ENZYME"/>
    <property type="match status" value="1"/>
</dbReference>
<dbReference type="InterPro" id="IPR022567">
    <property type="entry name" value="DUF3459"/>
</dbReference>
<dbReference type="SUPFAM" id="SSF81296">
    <property type="entry name" value="E set domains"/>
    <property type="match status" value="1"/>
</dbReference>
<dbReference type="SMART" id="SM00642">
    <property type="entry name" value="Aamy"/>
    <property type="match status" value="1"/>
</dbReference>
<evidence type="ECO:0000256" key="7">
    <source>
        <dbReference type="ARBA" id="ARBA00022801"/>
    </source>
</evidence>
<name>A0AAU7YZ65_9BACT</name>
<dbReference type="PANTHER" id="PTHR43651:SF11">
    <property type="entry name" value="MALTO-OLIGOSYLTREHALOSE TREHALOHYDROLASE"/>
    <property type="match status" value="1"/>
</dbReference>
<dbReference type="InterPro" id="IPR006047">
    <property type="entry name" value="GH13_cat_dom"/>
</dbReference>
<keyword evidence="8" id="KW-0119">Carbohydrate metabolism</keyword>
<dbReference type="EMBL" id="CP132938">
    <property type="protein sequence ID" value="XCB21957.1"/>
    <property type="molecule type" value="Genomic_DNA"/>
</dbReference>
<evidence type="ECO:0000256" key="9">
    <source>
        <dbReference type="ARBA" id="ARBA00023295"/>
    </source>
</evidence>
<evidence type="ECO:0000256" key="5">
    <source>
        <dbReference type="ARBA" id="ARBA00015938"/>
    </source>
</evidence>
<evidence type="ECO:0000256" key="6">
    <source>
        <dbReference type="ARBA" id="ARBA00022490"/>
    </source>
</evidence>
<evidence type="ECO:0000256" key="15">
    <source>
        <dbReference type="PIRSR" id="PIRSR006337-1"/>
    </source>
</evidence>
<feature type="binding site" evidence="16">
    <location>
        <begin position="245"/>
        <end position="250"/>
    </location>
    <ligand>
        <name>substrate</name>
    </ligand>
</feature>
<dbReference type="AlphaFoldDB" id="A0AAU7YZ65"/>
<dbReference type="InterPro" id="IPR013783">
    <property type="entry name" value="Ig-like_fold"/>
</dbReference>
<dbReference type="GO" id="GO:0005737">
    <property type="term" value="C:cytoplasm"/>
    <property type="evidence" value="ECO:0007669"/>
    <property type="project" value="UniProtKB-SubCell"/>
</dbReference>
<keyword evidence="7 14" id="KW-0378">Hydrolase</keyword>
<feature type="active site" description="Proton donor" evidence="15">
    <location>
        <position position="284"/>
    </location>
</feature>
<dbReference type="Gene3D" id="3.20.20.80">
    <property type="entry name" value="Glycosidases"/>
    <property type="match status" value="1"/>
</dbReference>
<dbReference type="CDD" id="cd02853">
    <property type="entry name" value="E_set_MTHase_like_N"/>
    <property type="match status" value="1"/>
</dbReference>
<feature type="domain" description="Glycosyl hydrolase family 13 catalytic" evidence="18">
    <location>
        <begin position="80"/>
        <end position="447"/>
    </location>
</feature>
<evidence type="ECO:0000256" key="8">
    <source>
        <dbReference type="ARBA" id="ARBA00023277"/>
    </source>
</evidence>
<evidence type="ECO:0000256" key="11">
    <source>
        <dbReference type="ARBA" id="ARBA00033284"/>
    </source>
</evidence>
<gene>
    <name evidence="19" type="primary">treZ</name>
    <name evidence="19" type="ORF">RBB81_20605</name>
</gene>
<evidence type="ECO:0000256" key="3">
    <source>
        <dbReference type="ARBA" id="ARBA00008061"/>
    </source>
</evidence>
<accession>A0AAU7YZ65</accession>
<comment type="subcellular location">
    <subcellularLocation>
        <location evidence="1 15">Cytoplasm</location>
    </subcellularLocation>
</comment>
<evidence type="ECO:0000256" key="10">
    <source>
        <dbReference type="ARBA" id="ARBA00032057"/>
    </source>
</evidence>
<organism evidence="19">
    <name type="scientific">Tunturiibacter gelidiferens</name>
    <dbReference type="NCBI Taxonomy" id="3069689"/>
    <lineage>
        <taxon>Bacteria</taxon>
        <taxon>Pseudomonadati</taxon>
        <taxon>Acidobacteriota</taxon>
        <taxon>Terriglobia</taxon>
        <taxon>Terriglobales</taxon>
        <taxon>Acidobacteriaceae</taxon>
        <taxon>Tunturiibacter</taxon>
    </lineage>
</organism>
<dbReference type="InterPro" id="IPR014756">
    <property type="entry name" value="Ig_E-set"/>
</dbReference>
<evidence type="ECO:0000256" key="1">
    <source>
        <dbReference type="ARBA" id="ARBA00004496"/>
    </source>
</evidence>
<dbReference type="EC" id="3.2.1.141" evidence="4 13"/>
<sequence>MHEFTVWAPSASKMGVKIGDVTYPMSGPDGRGWWSASVEQAGVGTDYGFVIGDDPKAWPDPRSEWQPDGVHGLSRVYDQRAFKWSDRGWSAAALAHAVIYELHVGTFTPQGTFDSAIEKLGYLVELGITHVELMPVAAFPGGQGWGYDGAALFAVTEQYGGPDGLKRLVDACHARELAVLLDVVYNHFGPVGNYSGKYGPYITERHHTPWGGAINFEGEGSDEVRRFFCDNALMWMRDYHIDGLRLDAVHEYVDRSAIHFMEQLSSEVKTLSAKVGRRLVLIAESDLNDPRVVTPAREGGYGMDAQWSDDFHHALFAVLTNEGTEKGYYSDFGSLEKLAKSLAKNFVQDGSYSEYRRRSHGRPADELSPHHFLGYIQNHDQVGNRAVGDRLDQTVGFDRARVAAAIVMTAPFVPMVFQGEEYAASTPFQYFADHEDPEMAKSVKNGRRDEFAAFGWDPEDIPDPEDVETFLRSKLNWAEVHQGRHGEMLDWYRRLIQLRRGSVALNDGAVGHVKVTFDEKRRWLMFERGVVTVMCNLGSATVELPFVKKAALLLASKDEVVVKGGSVELPAESVAILSSETIR</sequence>
<dbReference type="GO" id="GO:0005992">
    <property type="term" value="P:trehalose biosynthetic process"/>
    <property type="evidence" value="ECO:0007669"/>
    <property type="project" value="UniProtKB-UniRule"/>
</dbReference>
<evidence type="ECO:0000256" key="17">
    <source>
        <dbReference type="PIRSR" id="PIRSR006337-3"/>
    </source>
</evidence>
<dbReference type="Pfam" id="PF00128">
    <property type="entry name" value="Alpha-amylase"/>
    <property type="match status" value="2"/>
</dbReference>
<dbReference type="CDD" id="cd11325">
    <property type="entry name" value="AmyAc_GTHase"/>
    <property type="match status" value="1"/>
</dbReference>
<reference evidence="19" key="1">
    <citation type="submission" date="2023-08" db="EMBL/GenBank/DDBJ databases">
        <authorList>
            <person name="Messyasz A."/>
            <person name="Mannisto M.K."/>
            <person name="Kerkhof L.J."/>
            <person name="Haggblom M."/>
        </authorList>
    </citation>
    <scope>NUCLEOTIDE SEQUENCE</scope>
    <source>
        <strain evidence="19">M8UP39</strain>
    </source>
</reference>
<dbReference type="InterPro" id="IPR017853">
    <property type="entry name" value="GH"/>
</dbReference>
<dbReference type="SUPFAM" id="SSF51445">
    <property type="entry name" value="(Trans)glycosidases"/>
    <property type="match status" value="1"/>
</dbReference>
<reference evidence="19" key="2">
    <citation type="journal article" date="2024" name="Environ. Microbiol.">
        <title>Genome analysis and description of Tunturibacter gen. nov. expands the diversity of Terriglobia in tundra soils.</title>
        <authorList>
            <person name="Messyasz A."/>
            <person name="Mannisto M.K."/>
            <person name="Kerkhof L.J."/>
            <person name="Haggblom M.M."/>
        </authorList>
    </citation>
    <scope>NUCLEOTIDE SEQUENCE</scope>
    <source>
        <strain evidence="19">M8UP39</strain>
    </source>
</reference>
<dbReference type="InterPro" id="IPR044901">
    <property type="entry name" value="Trehalose_TreZ_E-set_sf"/>
</dbReference>
<evidence type="ECO:0000256" key="2">
    <source>
        <dbReference type="ARBA" id="ARBA00005199"/>
    </source>
</evidence>
<evidence type="ECO:0000256" key="14">
    <source>
        <dbReference type="PIRNR" id="PIRNR006337"/>
    </source>
</evidence>
<protein>
    <recommendedName>
        <fullName evidence="5 13">Malto-oligosyltrehalose trehalohydrolase</fullName>
        <shortName evidence="14">MTHase</shortName>
        <ecNumber evidence="4 13">3.2.1.141</ecNumber>
    </recommendedName>
    <alternativeName>
        <fullName evidence="11 14">4-alpha-D-((1-&gt;4)-alpha-D-glucano)trehalose trehalohydrolase</fullName>
    </alternativeName>
    <alternativeName>
        <fullName evidence="10 14">Maltooligosyl trehalose trehalohydrolase</fullName>
    </alternativeName>
</protein>
<keyword evidence="9 14" id="KW-0326">Glycosidase</keyword>
<dbReference type="PIRSF" id="PIRSF006337">
    <property type="entry name" value="Trehalose_TreZ"/>
    <property type="match status" value="1"/>
</dbReference>
<feature type="binding site" evidence="16">
    <location>
        <begin position="309"/>
        <end position="313"/>
    </location>
    <ligand>
        <name>substrate</name>
    </ligand>
</feature>
<comment type="pathway">
    <text evidence="2 14">Glycan biosynthesis; trehalose biosynthesis.</text>
</comment>
<feature type="active site" description="Nucleophile" evidence="15">
    <location>
        <position position="247"/>
    </location>
</feature>
<keyword evidence="6" id="KW-0963">Cytoplasm</keyword>
<evidence type="ECO:0000256" key="13">
    <source>
        <dbReference type="NCBIfam" id="TIGR02402"/>
    </source>
</evidence>
<comment type="similarity">
    <text evidence="3 14">Belongs to the glycosyl hydrolase 13 family.</text>
</comment>
<dbReference type="Gene3D" id="2.60.40.10">
    <property type="entry name" value="Immunoglobulins"/>
    <property type="match status" value="1"/>
</dbReference>
<dbReference type="NCBIfam" id="TIGR02402">
    <property type="entry name" value="trehalose_TreZ"/>
    <property type="match status" value="1"/>
</dbReference>
<dbReference type="KEGG" id="tgi:RBB81_20605"/>
<evidence type="ECO:0000256" key="4">
    <source>
        <dbReference type="ARBA" id="ARBA00012268"/>
    </source>
</evidence>